<dbReference type="GO" id="GO:0003735">
    <property type="term" value="F:structural constituent of ribosome"/>
    <property type="evidence" value="ECO:0007669"/>
    <property type="project" value="InterPro"/>
</dbReference>
<dbReference type="SUPFAM" id="SSF54747">
    <property type="entry name" value="Ribosomal L11/L12e N-terminal domain"/>
    <property type="match status" value="1"/>
</dbReference>
<dbReference type="Gene3D" id="3.30.1550.10">
    <property type="entry name" value="Ribosomal protein L11/L12, N-terminal domain"/>
    <property type="match status" value="1"/>
</dbReference>
<evidence type="ECO:0000256" key="4">
    <source>
        <dbReference type="ARBA" id="ARBA00038782"/>
    </source>
</evidence>
<dbReference type="InterPro" id="IPR036796">
    <property type="entry name" value="Ribosomal_uL11_N_sf"/>
</dbReference>
<dbReference type="InterPro" id="IPR000911">
    <property type="entry name" value="Ribosomal_uL11"/>
</dbReference>
<dbReference type="Ensembl" id="ENSCPBT00000037831.1">
    <property type="protein sequence ID" value="ENSCPBP00000032157.1"/>
    <property type="gene ID" value="ENSCPBG00000022560.1"/>
</dbReference>
<keyword evidence="10" id="KW-1185">Reference proteome</keyword>
<dbReference type="SMART" id="SM00649">
    <property type="entry name" value="RL11"/>
    <property type="match status" value="1"/>
</dbReference>
<comment type="subunit">
    <text evidence="4">Component of the mitochondrial ribosome large subunit (39S) which comprises a 16S rRNA and about 50 distinct proteins.</text>
</comment>
<feature type="region of interest" description="Disordered" evidence="7">
    <location>
        <begin position="87"/>
        <end position="107"/>
    </location>
</feature>
<protein>
    <recommendedName>
        <fullName evidence="5">Large ribosomal subunit protein uL11m</fullName>
    </recommendedName>
    <alternativeName>
        <fullName evidence="6">39S ribosomal protein L11, mitochondrial</fullName>
    </alternativeName>
</protein>
<evidence type="ECO:0000313" key="10">
    <source>
        <dbReference type="Proteomes" id="UP000694380"/>
    </source>
</evidence>
<evidence type="ECO:0000256" key="2">
    <source>
        <dbReference type="ARBA" id="ARBA00022980"/>
    </source>
</evidence>
<feature type="domain" description="Large ribosomal subunit protein uL11 N-terminal" evidence="8">
    <location>
        <begin position="20"/>
        <end position="74"/>
    </location>
</feature>
<evidence type="ECO:0000256" key="5">
    <source>
        <dbReference type="ARBA" id="ARBA00040104"/>
    </source>
</evidence>
<dbReference type="PANTHER" id="PTHR11661:SF1">
    <property type="entry name" value="LARGE RIBOSOMAL SUBUNIT PROTEIN UL11M"/>
    <property type="match status" value="1"/>
</dbReference>
<evidence type="ECO:0000256" key="6">
    <source>
        <dbReference type="ARBA" id="ARBA00041455"/>
    </source>
</evidence>
<dbReference type="GO" id="GO:0006412">
    <property type="term" value="P:translation"/>
    <property type="evidence" value="ECO:0007669"/>
    <property type="project" value="InterPro"/>
</dbReference>
<dbReference type="GeneTree" id="ENSGT00940000167537"/>
<proteinExistence type="inferred from homology"/>
<reference evidence="9" key="2">
    <citation type="submission" date="2025-09" db="UniProtKB">
        <authorList>
            <consortium name="Ensembl"/>
        </authorList>
    </citation>
    <scope>IDENTIFICATION</scope>
</reference>
<evidence type="ECO:0000256" key="7">
    <source>
        <dbReference type="SAM" id="MobiDB-lite"/>
    </source>
</evidence>
<dbReference type="InterPro" id="IPR020784">
    <property type="entry name" value="Ribosomal_uL11_N"/>
</dbReference>
<name>A0A8C3IE27_CHRPI</name>
<keyword evidence="3" id="KW-0687">Ribonucleoprotein</keyword>
<accession>A0A8C3IE27</accession>
<reference evidence="9" key="1">
    <citation type="submission" date="2025-08" db="UniProtKB">
        <authorList>
            <consortium name="Ensembl"/>
        </authorList>
    </citation>
    <scope>IDENTIFICATION</scope>
</reference>
<keyword evidence="2" id="KW-0689">Ribosomal protein</keyword>
<dbReference type="Proteomes" id="UP000694380">
    <property type="component" value="Unplaced"/>
</dbReference>
<gene>
    <name evidence="9" type="primary">MRPL11</name>
</gene>
<dbReference type="Pfam" id="PF03946">
    <property type="entry name" value="Ribosomal_L11_N"/>
    <property type="match status" value="1"/>
</dbReference>
<organism evidence="9 10">
    <name type="scientific">Chrysemys picta bellii</name>
    <name type="common">Western painted turtle</name>
    <name type="synonym">Emys bellii</name>
    <dbReference type="NCBI Taxonomy" id="8478"/>
    <lineage>
        <taxon>Eukaryota</taxon>
        <taxon>Metazoa</taxon>
        <taxon>Chordata</taxon>
        <taxon>Craniata</taxon>
        <taxon>Vertebrata</taxon>
        <taxon>Euteleostomi</taxon>
        <taxon>Archelosauria</taxon>
        <taxon>Testudinata</taxon>
        <taxon>Testudines</taxon>
        <taxon>Cryptodira</taxon>
        <taxon>Durocryptodira</taxon>
        <taxon>Testudinoidea</taxon>
        <taxon>Emydidae</taxon>
        <taxon>Chrysemys</taxon>
    </lineage>
</organism>
<dbReference type="AlphaFoldDB" id="A0A8C3IE27"/>
<evidence type="ECO:0000256" key="1">
    <source>
        <dbReference type="ARBA" id="ARBA00010537"/>
    </source>
</evidence>
<dbReference type="PANTHER" id="PTHR11661">
    <property type="entry name" value="60S RIBOSOMAL PROTEIN L12"/>
    <property type="match status" value="1"/>
</dbReference>
<comment type="similarity">
    <text evidence="1">Belongs to the universal ribosomal protein uL11 family.</text>
</comment>
<dbReference type="GO" id="GO:0005762">
    <property type="term" value="C:mitochondrial large ribosomal subunit"/>
    <property type="evidence" value="ECO:0007669"/>
    <property type="project" value="TreeGrafter"/>
</dbReference>
<evidence type="ECO:0000259" key="8">
    <source>
        <dbReference type="Pfam" id="PF03946"/>
    </source>
</evidence>
<evidence type="ECO:0000256" key="3">
    <source>
        <dbReference type="ARBA" id="ARBA00023274"/>
    </source>
</evidence>
<sequence>MSKISRAAKAAKKVDPGSVIRMIIRAGQAMPGPPLGPVLGQRGIPIGQFCKDFNERTKDIKEGVPLPVRIDVKPQCRGICRVPAAARGGLGGGGSRSPGSGIGGSHQEEMISRTPASLGDCRTSKSRSHVPGPTLGVGSWGHPLWSSMSVCPSIPPPLFPYPGHLCPMDLPLWRTGISPTPCHRPTPHIQSFFKMC</sequence>
<evidence type="ECO:0000313" key="9">
    <source>
        <dbReference type="Ensembl" id="ENSCPBP00000032157.1"/>
    </source>
</evidence>
<dbReference type="GO" id="GO:0070180">
    <property type="term" value="F:large ribosomal subunit rRNA binding"/>
    <property type="evidence" value="ECO:0007669"/>
    <property type="project" value="TreeGrafter"/>
</dbReference>
<feature type="compositionally biased region" description="Gly residues" evidence="7">
    <location>
        <begin position="88"/>
        <end position="104"/>
    </location>
</feature>